<sequence length="144" mass="15659">MNNYENINISDDCTNPPVCQNEGFVKQVNGNCSCQCVEGLTGPDCTQLDTSPIGTYCLSLSIHMEGKESGSLSILTQEGTENTVLQTQYSGEQTVGWFRASTEIDLTPFTKIMIKAVRGGKKEEHDKGDVAIDNVELKFGPCSN</sequence>
<evidence type="ECO:0000259" key="2">
    <source>
        <dbReference type="PROSITE" id="PS50060"/>
    </source>
</evidence>
<dbReference type="PANTHER" id="PTHR23282">
    <property type="entry name" value="APICAL ENDOSOMAL GLYCOPROTEIN PRECURSOR"/>
    <property type="match status" value="1"/>
</dbReference>
<dbReference type="InterPro" id="IPR013320">
    <property type="entry name" value="ConA-like_dom_sf"/>
</dbReference>
<dbReference type="Pfam" id="PF00629">
    <property type="entry name" value="MAM"/>
    <property type="match status" value="1"/>
</dbReference>
<evidence type="ECO:0000256" key="1">
    <source>
        <dbReference type="ARBA" id="ARBA00023157"/>
    </source>
</evidence>
<organism evidence="3 4">
    <name type="scientific">Magallana gigas</name>
    <name type="common">Pacific oyster</name>
    <name type="synonym">Crassostrea gigas</name>
    <dbReference type="NCBI Taxonomy" id="29159"/>
    <lineage>
        <taxon>Eukaryota</taxon>
        <taxon>Metazoa</taxon>
        <taxon>Spiralia</taxon>
        <taxon>Lophotrochozoa</taxon>
        <taxon>Mollusca</taxon>
        <taxon>Bivalvia</taxon>
        <taxon>Autobranchia</taxon>
        <taxon>Pteriomorphia</taxon>
        <taxon>Ostreida</taxon>
        <taxon>Ostreoidea</taxon>
        <taxon>Ostreidae</taxon>
        <taxon>Magallana</taxon>
    </lineage>
</organism>
<dbReference type="InterPro" id="IPR051560">
    <property type="entry name" value="MAM_domain-containing"/>
</dbReference>
<name>A0A8W8NYQ4_MAGGI</name>
<keyword evidence="4" id="KW-1185">Reference proteome</keyword>
<dbReference type="PROSITE" id="PS50060">
    <property type="entry name" value="MAM_2"/>
    <property type="match status" value="1"/>
</dbReference>
<protein>
    <recommendedName>
        <fullName evidence="2">MAM domain-containing protein</fullName>
    </recommendedName>
</protein>
<evidence type="ECO:0000313" key="4">
    <source>
        <dbReference type="Proteomes" id="UP000005408"/>
    </source>
</evidence>
<accession>A0A8W8NYQ4</accession>
<feature type="domain" description="MAM" evidence="2">
    <location>
        <begin position="57"/>
        <end position="144"/>
    </location>
</feature>
<dbReference type="PROSITE" id="PS00022">
    <property type="entry name" value="EGF_1"/>
    <property type="match status" value="1"/>
</dbReference>
<dbReference type="Proteomes" id="UP000005408">
    <property type="component" value="Unassembled WGS sequence"/>
</dbReference>
<dbReference type="InterPro" id="IPR000998">
    <property type="entry name" value="MAM_dom"/>
</dbReference>
<dbReference type="AlphaFoldDB" id="A0A8W8NYQ4"/>
<dbReference type="InterPro" id="IPR000742">
    <property type="entry name" value="EGF"/>
</dbReference>
<evidence type="ECO:0000313" key="3">
    <source>
        <dbReference type="EnsemblMetazoa" id="G7574.1:cds"/>
    </source>
</evidence>
<dbReference type="GO" id="GO:0016020">
    <property type="term" value="C:membrane"/>
    <property type="evidence" value="ECO:0007669"/>
    <property type="project" value="InterPro"/>
</dbReference>
<keyword evidence="1" id="KW-1015">Disulfide bond</keyword>
<dbReference type="Gene3D" id="2.60.120.200">
    <property type="match status" value="1"/>
</dbReference>
<dbReference type="EnsemblMetazoa" id="G7574.1">
    <property type="protein sequence ID" value="G7574.1:cds"/>
    <property type="gene ID" value="G7574"/>
</dbReference>
<dbReference type="PANTHER" id="PTHR23282:SF101">
    <property type="entry name" value="MAM DOMAIN-CONTAINING PROTEIN"/>
    <property type="match status" value="1"/>
</dbReference>
<proteinExistence type="predicted"/>
<reference evidence="3" key="1">
    <citation type="submission" date="2022-08" db="UniProtKB">
        <authorList>
            <consortium name="EnsemblMetazoa"/>
        </authorList>
    </citation>
    <scope>IDENTIFICATION</scope>
    <source>
        <strain evidence="3">05x7-T-G4-1.051#20</strain>
    </source>
</reference>
<dbReference type="SUPFAM" id="SSF49899">
    <property type="entry name" value="Concanavalin A-like lectins/glucanases"/>
    <property type="match status" value="1"/>
</dbReference>